<evidence type="ECO:0000313" key="2">
    <source>
        <dbReference type="RefSeq" id="XP_016982604.1"/>
    </source>
</evidence>
<feature type="region of interest" description="Disordered" evidence="1">
    <location>
        <begin position="71"/>
        <end position="95"/>
    </location>
</feature>
<sequence>MICKDSKGGNIDVLEYESQQQHQQAIQGAHTMTTISAVNGYNTLQHRRKSQLITFSSSSCDIKNSLSHEHINGSNGSASGGAAGSGSGTGSNRASRANVRLSFAEEDVMILPQNHQQSNHQEDEVFTRRRSLLEVEIGVEVGEEGELVPHELDEDLEEEDEDDDDDDDEEVDEELYMHDEFETHIDAKSNNANDDSGGGSYEDSHALHSSLGGSNRNSLEKDDDDIEVDVISTDVSCYDQLLGSSCNTRNGDDDDIATLVGDGDYATTKLCKSSRLSGGGGVGGLVVGGLNGSGGGGGGCGGIGVNGGGVLGNGVGSEAGGGIIYANPFMDDEGIAESGM</sequence>
<evidence type="ECO:0000256" key="1">
    <source>
        <dbReference type="SAM" id="MobiDB-lite"/>
    </source>
</evidence>
<reference evidence="2" key="1">
    <citation type="submission" date="2025-08" db="UniProtKB">
        <authorList>
            <consortium name="RefSeq"/>
        </authorList>
    </citation>
    <scope>IDENTIFICATION</scope>
</reference>
<gene>
    <name evidence="2" type="primary">LOC108047064</name>
</gene>
<feature type="region of interest" description="Disordered" evidence="1">
    <location>
        <begin position="140"/>
        <end position="223"/>
    </location>
</feature>
<accession>A0A6P4F0Q3</accession>
<feature type="compositionally biased region" description="Acidic residues" evidence="1">
    <location>
        <begin position="141"/>
        <end position="174"/>
    </location>
</feature>
<proteinExistence type="predicted"/>
<organism evidence="2">
    <name type="scientific">Drosophila rhopaloa</name>
    <name type="common">Fruit fly</name>
    <dbReference type="NCBI Taxonomy" id="1041015"/>
    <lineage>
        <taxon>Eukaryota</taxon>
        <taxon>Metazoa</taxon>
        <taxon>Ecdysozoa</taxon>
        <taxon>Arthropoda</taxon>
        <taxon>Hexapoda</taxon>
        <taxon>Insecta</taxon>
        <taxon>Pterygota</taxon>
        <taxon>Neoptera</taxon>
        <taxon>Endopterygota</taxon>
        <taxon>Diptera</taxon>
        <taxon>Brachycera</taxon>
        <taxon>Muscomorpha</taxon>
        <taxon>Ephydroidea</taxon>
        <taxon>Drosophilidae</taxon>
        <taxon>Drosophila</taxon>
        <taxon>Sophophora</taxon>
    </lineage>
</organism>
<dbReference type="AlphaFoldDB" id="A0A6P4F0Q3"/>
<name>A0A6P4F0Q3_DRORH</name>
<feature type="compositionally biased region" description="Gly residues" evidence="1">
    <location>
        <begin position="78"/>
        <end position="89"/>
    </location>
</feature>
<feature type="compositionally biased region" description="Basic and acidic residues" evidence="1">
    <location>
        <begin position="175"/>
        <end position="187"/>
    </location>
</feature>
<dbReference type="RefSeq" id="XP_016982604.1">
    <property type="nucleotide sequence ID" value="XM_017127115.1"/>
</dbReference>
<protein>
    <submittedName>
        <fullName evidence="2">Tyrosine-protein phosphatase 10D-like</fullName>
    </submittedName>
</protein>